<reference evidence="2" key="1">
    <citation type="journal article" date="2014" name="Front. Microbiol.">
        <title>High frequency of phylogenetically diverse reductive dehalogenase-homologous genes in deep subseafloor sedimentary metagenomes.</title>
        <authorList>
            <person name="Kawai M."/>
            <person name="Futagami T."/>
            <person name="Toyoda A."/>
            <person name="Takaki Y."/>
            <person name="Nishi S."/>
            <person name="Hori S."/>
            <person name="Arai W."/>
            <person name="Tsubouchi T."/>
            <person name="Morono Y."/>
            <person name="Uchiyama I."/>
            <person name="Ito T."/>
            <person name="Fujiyama A."/>
            <person name="Inagaki F."/>
            <person name="Takami H."/>
        </authorList>
    </citation>
    <scope>NUCLEOTIDE SEQUENCE</scope>
    <source>
        <strain evidence="2">Expedition CK06-06</strain>
    </source>
</reference>
<dbReference type="AlphaFoldDB" id="X1V3Q5"/>
<comment type="caution">
    <text evidence="2">The sequence shown here is derived from an EMBL/GenBank/DDBJ whole genome shotgun (WGS) entry which is preliminary data.</text>
</comment>
<name>X1V3Q5_9ZZZZ</name>
<evidence type="ECO:0000313" key="2">
    <source>
        <dbReference type="EMBL" id="GAJ06806.1"/>
    </source>
</evidence>
<accession>X1V3Q5</accession>
<gene>
    <name evidence="2" type="ORF">S12H4_48769</name>
</gene>
<feature type="region of interest" description="Disordered" evidence="1">
    <location>
        <begin position="1"/>
        <end position="51"/>
    </location>
</feature>
<proteinExistence type="predicted"/>
<feature type="compositionally biased region" description="Basic and acidic residues" evidence="1">
    <location>
        <begin position="12"/>
        <end position="39"/>
    </location>
</feature>
<organism evidence="2">
    <name type="scientific">marine sediment metagenome</name>
    <dbReference type="NCBI Taxonomy" id="412755"/>
    <lineage>
        <taxon>unclassified sequences</taxon>
        <taxon>metagenomes</taxon>
        <taxon>ecological metagenomes</taxon>
    </lineage>
</organism>
<evidence type="ECO:0000256" key="1">
    <source>
        <dbReference type="SAM" id="MobiDB-lite"/>
    </source>
</evidence>
<sequence>MENQGAGIVRSRVQEKGRQLSRRIEGARKKENRGSKDSQESGTGKKTAGVLQGMKIEVPGMGWRVCNNLYGSSVPAMGFSSGIWSGVVQEIRRKKPVNGEGDKIAESWDK</sequence>
<protein>
    <submittedName>
        <fullName evidence="2">Uncharacterized protein</fullName>
    </submittedName>
</protein>
<dbReference type="EMBL" id="BARW01030519">
    <property type="protein sequence ID" value="GAJ06806.1"/>
    <property type="molecule type" value="Genomic_DNA"/>
</dbReference>